<evidence type="ECO:0000313" key="1">
    <source>
        <dbReference type="EMBL" id="SEQ97951.1"/>
    </source>
</evidence>
<organism evidence="1 2">
    <name type="scientific">Streptomyces radiopugnans</name>
    <dbReference type="NCBI Taxonomy" id="403935"/>
    <lineage>
        <taxon>Bacteria</taxon>
        <taxon>Bacillati</taxon>
        <taxon>Actinomycetota</taxon>
        <taxon>Actinomycetes</taxon>
        <taxon>Kitasatosporales</taxon>
        <taxon>Streptomycetaceae</taxon>
        <taxon>Streptomyces</taxon>
    </lineage>
</organism>
<reference evidence="1 2" key="1">
    <citation type="submission" date="2016-10" db="EMBL/GenBank/DDBJ databases">
        <authorList>
            <person name="de Groot N.N."/>
        </authorList>
    </citation>
    <scope>NUCLEOTIDE SEQUENCE [LARGE SCALE GENOMIC DNA]</scope>
    <source>
        <strain evidence="1 2">CGMCC 4.3519</strain>
    </source>
</reference>
<dbReference type="RefSeq" id="WP_093663281.1">
    <property type="nucleotide sequence ID" value="NZ_FOET01000023.1"/>
</dbReference>
<dbReference type="Proteomes" id="UP000199055">
    <property type="component" value="Unassembled WGS sequence"/>
</dbReference>
<gene>
    <name evidence="1" type="ORF">SAMN05216481_12333</name>
</gene>
<dbReference type="InterPro" id="IPR026988">
    <property type="entry name" value="YaaC-like"/>
</dbReference>
<protein>
    <submittedName>
        <fullName evidence="1">YaaC-like Protein</fullName>
    </submittedName>
</protein>
<dbReference type="STRING" id="403935.SAMN05216481_12333"/>
<dbReference type="AlphaFoldDB" id="A0A1H9KFN6"/>
<proteinExistence type="predicted"/>
<accession>A0A1H9KFN6</accession>
<keyword evidence="2" id="KW-1185">Reference proteome</keyword>
<evidence type="ECO:0000313" key="2">
    <source>
        <dbReference type="Proteomes" id="UP000199055"/>
    </source>
</evidence>
<name>A0A1H9KFN6_9ACTN</name>
<dbReference type="Pfam" id="PF14175">
    <property type="entry name" value="YaaC"/>
    <property type="match status" value="1"/>
</dbReference>
<sequence>MHITVDPDAAWARLRGSRWNPPGRADTGARRKTYAAALEQTEQMFKAAEAVGPATRPLQLFYGLSQAGRAIAAAAWSLKGTDWHLVTHGIKTSGFENPFPDIEIRTDPPGTHGSFVRVSEVLDSPVWELDAVRLEEVWDVLPPNLGDPLTDRDRLTPLLAAIGGGTHEHTLLTAAVCDIPDRVIDAGTREALAEYLLSYPAAAQHDSYVRTGRLGPDGPPDYTRYPHGGGELRVNWLMPEGSATADERREHLLGMTRGYAGQRYFLPVITPMNREMHPLMAWWSVLYALSMLARYEPASWVSHTNVDNSRHAVSIERLLERALTHLPDLIADAIAEVSG</sequence>
<dbReference type="EMBL" id="FOET01000023">
    <property type="protein sequence ID" value="SEQ97951.1"/>
    <property type="molecule type" value="Genomic_DNA"/>
</dbReference>